<sequence length="110" mass="11563">MGSGLTLTGWLQRHTGHFCFLGLYSVLGARECFGALHCFGGLLTEGRDTGGADVLSLPALGAGAGRKMFALSVGAPSPSPTRSRVNWLDFATNCSFFRLLSSPRSSLLAL</sequence>
<name>A0AC59Z7B7_RANTA</name>
<protein>
    <submittedName>
        <fullName evidence="1">Uncharacterized protein</fullName>
    </submittedName>
</protein>
<gene>
    <name evidence="1" type="ORF">MRATA1EN22A_LOCUS14842</name>
</gene>
<organism evidence="1 2">
    <name type="scientific">Rangifer tarandus platyrhynchus</name>
    <name type="common">Svalbard reindeer</name>
    <dbReference type="NCBI Taxonomy" id="3082113"/>
    <lineage>
        <taxon>Eukaryota</taxon>
        <taxon>Metazoa</taxon>
        <taxon>Chordata</taxon>
        <taxon>Craniata</taxon>
        <taxon>Vertebrata</taxon>
        <taxon>Euteleostomi</taxon>
        <taxon>Mammalia</taxon>
        <taxon>Eutheria</taxon>
        <taxon>Laurasiatheria</taxon>
        <taxon>Artiodactyla</taxon>
        <taxon>Ruminantia</taxon>
        <taxon>Pecora</taxon>
        <taxon>Cervidae</taxon>
        <taxon>Odocoileinae</taxon>
        <taxon>Rangifer</taxon>
    </lineage>
</organism>
<dbReference type="EMBL" id="OX596109">
    <property type="protein sequence ID" value="CAN0280524.1"/>
    <property type="molecule type" value="Genomic_DNA"/>
</dbReference>
<accession>A0AC59Z7B7</accession>
<evidence type="ECO:0000313" key="1">
    <source>
        <dbReference type="EMBL" id="CAN0280524.1"/>
    </source>
</evidence>
<dbReference type="Proteomes" id="UP001162501">
    <property type="component" value="Chromosome 25"/>
</dbReference>
<proteinExistence type="predicted"/>
<reference evidence="1" key="1">
    <citation type="submission" date="2023-05" db="EMBL/GenBank/DDBJ databases">
        <authorList>
            <consortium name="ELIXIR-Norway"/>
        </authorList>
    </citation>
    <scope>NUCLEOTIDE SEQUENCE</scope>
</reference>
<evidence type="ECO:0000313" key="2">
    <source>
        <dbReference type="Proteomes" id="UP001162501"/>
    </source>
</evidence>
<reference evidence="1" key="2">
    <citation type="submission" date="2025-03" db="EMBL/GenBank/DDBJ databases">
        <authorList>
            <consortium name="ELIXIR-Norway"/>
            <consortium name="Elixir Norway"/>
        </authorList>
    </citation>
    <scope>NUCLEOTIDE SEQUENCE</scope>
</reference>